<dbReference type="OrthoDB" id="9814657at2"/>
<dbReference type="EMBL" id="CP009621">
    <property type="protein sequence ID" value="AKD04688.1"/>
    <property type="molecule type" value="Genomic_DNA"/>
</dbReference>
<evidence type="ECO:0000313" key="7">
    <source>
        <dbReference type="Proteomes" id="UP000033109"/>
    </source>
</evidence>
<sequence length="391" mass="42810">MKRYILPAALAALILSTGCADQKETPAETTAEENQASTDTEASDIVHFPAQMQQVSQIQVGPLQERELSTRVPAKGQLSLPPQGMASVSPLIGGMVRSIKVIEGDYVQKGAVLASIENPDLLELQEAYLSANSQLGMAQQEFERQKMLSDEQVGALKRYQQATSDVQVLQAKLKSLGEQLQTLGISPKNVERGQITRTLTLRAPIAGYVQSVSVNLGTYAEPNQPILQIIDDSHLHLDLSVFERDFAKLDKGQKVVFSIPNVSGQQVEAEIFAIGKSFEGETRVVPVHAEIKHNQNKGLLPGMYINGQIMTGKRLTSAVPEEAIVLYKSKPFIFQQFDETSFKMIPVEAGVTEDGYTEVMLKEALPQNAQIVQKGASFILSEKMKSEVAEE</sequence>
<dbReference type="PROSITE" id="PS51257">
    <property type="entry name" value="PROKAR_LIPOPROTEIN"/>
    <property type="match status" value="1"/>
</dbReference>
<evidence type="ECO:0000256" key="3">
    <source>
        <dbReference type="SAM" id="SignalP"/>
    </source>
</evidence>
<dbReference type="InterPro" id="IPR058647">
    <property type="entry name" value="BSH_CzcB-like"/>
</dbReference>
<name>A0A0E3ZG53_9BACT</name>
<dbReference type="Gene3D" id="2.40.420.20">
    <property type="match status" value="1"/>
</dbReference>
<dbReference type="STRING" id="400092.PKOR_18280"/>
<dbReference type="Gene3D" id="2.40.50.100">
    <property type="match status" value="1"/>
</dbReference>
<dbReference type="PANTHER" id="PTHR30097">
    <property type="entry name" value="CATION EFFLUX SYSTEM PROTEIN CUSB"/>
    <property type="match status" value="1"/>
</dbReference>
<dbReference type="GO" id="GO:0016020">
    <property type="term" value="C:membrane"/>
    <property type="evidence" value="ECO:0007669"/>
    <property type="project" value="InterPro"/>
</dbReference>
<dbReference type="Gene3D" id="1.10.287.470">
    <property type="entry name" value="Helix hairpin bin"/>
    <property type="match status" value="1"/>
</dbReference>
<dbReference type="Pfam" id="PF25973">
    <property type="entry name" value="BSH_CzcB"/>
    <property type="match status" value="1"/>
</dbReference>
<dbReference type="GO" id="GO:0022857">
    <property type="term" value="F:transmembrane transporter activity"/>
    <property type="evidence" value="ECO:0007669"/>
    <property type="project" value="InterPro"/>
</dbReference>
<accession>A0A0E3ZG53</accession>
<dbReference type="NCBIfam" id="TIGR01730">
    <property type="entry name" value="RND_mfp"/>
    <property type="match status" value="1"/>
</dbReference>
<feature type="chain" id="PRO_5002416994" evidence="3">
    <location>
        <begin position="21"/>
        <end position="391"/>
    </location>
</feature>
<evidence type="ECO:0000256" key="2">
    <source>
        <dbReference type="ARBA" id="ARBA00022448"/>
    </source>
</evidence>
<evidence type="ECO:0000259" key="4">
    <source>
        <dbReference type="Pfam" id="PF25954"/>
    </source>
</evidence>
<keyword evidence="7" id="KW-1185">Reference proteome</keyword>
<feature type="domain" description="CzcB-like barrel-sandwich hybrid" evidence="5">
    <location>
        <begin position="85"/>
        <end position="231"/>
    </location>
</feature>
<dbReference type="HOGENOM" id="CLU_018816_13_2_10"/>
<keyword evidence="2" id="KW-0813">Transport</keyword>
<dbReference type="SUPFAM" id="SSF111369">
    <property type="entry name" value="HlyD-like secretion proteins"/>
    <property type="match status" value="1"/>
</dbReference>
<dbReference type="RefSeq" id="WP_046312565.1">
    <property type="nucleotide sequence ID" value="NZ_CBCSCY010000008.1"/>
</dbReference>
<evidence type="ECO:0000259" key="5">
    <source>
        <dbReference type="Pfam" id="PF25973"/>
    </source>
</evidence>
<dbReference type="AlphaFoldDB" id="A0A0E3ZG53"/>
<dbReference type="Gene3D" id="2.40.30.170">
    <property type="match status" value="1"/>
</dbReference>
<reference evidence="6 7" key="1">
    <citation type="journal article" date="2015" name="Sci. Rep.">
        <title>Unraveling adaptation of Pontibacter korlensis to radiation and infertility in desert through complete genome and comparative transcriptomic analysis.</title>
        <authorList>
            <person name="Dai J."/>
            <person name="Dai W."/>
            <person name="Qiu C."/>
            <person name="Yang Z."/>
            <person name="Zhang Y."/>
            <person name="Zhou M."/>
            <person name="Zhang L."/>
            <person name="Fang C."/>
            <person name="Gao Q."/>
            <person name="Yang Q."/>
            <person name="Li X."/>
            <person name="Wang Z."/>
            <person name="Wang Z."/>
            <person name="Jia Z."/>
            <person name="Chen X."/>
        </authorList>
    </citation>
    <scope>NUCLEOTIDE SEQUENCE [LARGE SCALE GENOMIC DNA]</scope>
    <source>
        <strain evidence="6 7">X14-1T</strain>
    </source>
</reference>
<comment type="similarity">
    <text evidence="1">Belongs to the membrane fusion protein (MFP) (TC 8.A.1) family.</text>
</comment>
<dbReference type="PANTHER" id="PTHR30097:SF4">
    <property type="entry name" value="SLR6042 PROTEIN"/>
    <property type="match status" value="1"/>
</dbReference>
<dbReference type="GO" id="GO:0030313">
    <property type="term" value="C:cell envelope"/>
    <property type="evidence" value="ECO:0007669"/>
    <property type="project" value="TreeGrafter"/>
</dbReference>
<protein>
    <submittedName>
        <fullName evidence="6">RND transporter</fullName>
    </submittedName>
</protein>
<evidence type="ECO:0000313" key="6">
    <source>
        <dbReference type="EMBL" id="AKD04688.1"/>
    </source>
</evidence>
<dbReference type="InterPro" id="IPR006143">
    <property type="entry name" value="RND_pump_MFP"/>
</dbReference>
<feature type="domain" description="CusB-like beta-barrel" evidence="4">
    <location>
        <begin position="237"/>
        <end position="311"/>
    </location>
</feature>
<dbReference type="Proteomes" id="UP000033109">
    <property type="component" value="Chromosome"/>
</dbReference>
<dbReference type="Pfam" id="PF25954">
    <property type="entry name" value="Beta-barrel_RND_2"/>
    <property type="match status" value="1"/>
</dbReference>
<dbReference type="InterPro" id="IPR058792">
    <property type="entry name" value="Beta-barrel_RND_2"/>
</dbReference>
<gene>
    <name evidence="6" type="ORF">PKOR_18280</name>
</gene>
<dbReference type="GO" id="GO:0015679">
    <property type="term" value="P:plasma membrane copper ion transport"/>
    <property type="evidence" value="ECO:0007669"/>
    <property type="project" value="TreeGrafter"/>
</dbReference>
<dbReference type="GO" id="GO:0060003">
    <property type="term" value="P:copper ion export"/>
    <property type="evidence" value="ECO:0007669"/>
    <property type="project" value="TreeGrafter"/>
</dbReference>
<feature type="signal peptide" evidence="3">
    <location>
        <begin position="1"/>
        <end position="20"/>
    </location>
</feature>
<keyword evidence="3" id="KW-0732">Signal</keyword>
<proteinExistence type="inferred from homology"/>
<dbReference type="PATRIC" id="fig|400092.3.peg.4004"/>
<evidence type="ECO:0000256" key="1">
    <source>
        <dbReference type="ARBA" id="ARBA00009477"/>
    </source>
</evidence>
<dbReference type="KEGG" id="pko:PKOR_18280"/>
<organism evidence="6 7">
    <name type="scientific">Pontibacter korlensis</name>
    <dbReference type="NCBI Taxonomy" id="400092"/>
    <lineage>
        <taxon>Bacteria</taxon>
        <taxon>Pseudomonadati</taxon>
        <taxon>Bacteroidota</taxon>
        <taxon>Cytophagia</taxon>
        <taxon>Cytophagales</taxon>
        <taxon>Hymenobacteraceae</taxon>
        <taxon>Pontibacter</taxon>
    </lineage>
</organism>
<dbReference type="InterPro" id="IPR051909">
    <property type="entry name" value="MFP_Cation_Efflux"/>
</dbReference>